<keyword evidence="4" id="KW-1185">Reference proteome</keyword>
<feature type="transmembrane region" description="Helical" evidence="2">
    <location>
        <begin position="166"/>
        <end position="191"/>
    </location>
</feature>
<keyword evidence="2" id="KW-1133">Transmembrane helix</keyword>
<accession>A0A1F8A499</accession>
<reference evidence="3 4" key="1">
    <citation type="journal article" date="2016" name="Genome Biol. Evol.">
        <title>Draft genome sequence of an aflatoxigenic Aspergillus species, A. bombycis.</title>
        <authorList>
            <person name="Moore G.G."/>
            <person name="Mack B.M."/>
            <person name="Beltz S.B."/>
            <person name="Gilbert M.K."/>
        </authorList>
    </citation>
    <scope>NUCLEOTIDE SEQUENCE [LARGE SCALE GENOMIC DNA]</scope>
    <source>
        <strain evidence="4">NRRL 26010</strain>
    </source>
</reference>
<evidence type="ECO:0000313" key="3">
    <source>
        <dbReference type="EMBL" id="OGM46517.1"/>
    </source>
</evidence>
<evidence type="ECO:0000256" key="2">
    <source>
        <dbReference type="SAM" id="Phobius"/>
    </source>
</evidence>
<organism evidence="3 4">
    <name type="scientific">Aspergillus bombycis</name>
    <dbReference type="NCBI Taxonomy" id="109264"/>
    <lineage>
        <taxon>Eukaryota</taxon>
        <taxon>Fungi</taxon>
        <taxon>Dikarya</taxon>
        <taxon>Ascomycota</taxon>
        <taxon>Pezizomycotina</taxon>
        <taxon>Eurotiomycetes</taxon>
        <taxon>Eurotiomycetidae</taxon>
        <taxon>Eurotiales</taxon>
        <taxon>Aspergillaceae</taxon>
        <taxon>Aspergillus</taxon>
    </lineage>
</organism>
<evidence type="ECO:0000313" key="4">
    <source>
        <dbReference type="Proteomes" id="UP000179179"/>
    </source>
</evidence>
<sequence>MASNQPFEDKRNVPVCETDDHIGEPPTTAPANLLVYRPVPTPLCSQTFVKMAPSALAALGRVTSPKSFHDGPEAEALVSPLSPAVPDYDPTINAKPYSPFYRHATQNFTAQTPNSTLKVPNADDLETGASAYRPSGESDNRRSSKLWTEKKRHCDWLRALPKKQRIAVKAVIAIVILGTMVAIALGITAAVGGGVWKSNHQQGAIGS</sequence>
<evidence type="ECO:0000256" key="1">
    <source>
        <dbReference type="SAM" id="MobiDB-lite"/>
    </source>
</evidence>
<feature type="compositionally biased region" description="Basic and acidic residues" evidence="1">
    <location>
        <begin position="7"/>
        <end position="23"/>
    </location>
</feature>
<keyword evidence="2" id="KW-0812">Transmembrane</keyword>
<proteinExistence type="predicted"/>
<feature type="compositionally biased region" description="Basic and acidic residues" evidence="1">
    <location>
        <begin position="136"/>
        <end position="146"/>
    </location>
</feature>
<comment type="caution">
    <text evidence="3">The sequence shown here is derived from an EMBL/GenBank/DDBJ whole genome shotgun (WGS) entry which is preliminary data.</text>
</comment>
<dbReference type="OrthoDB" id="5387214at2759"/>
<gene>
    <name evidence="3" type="ORF">ABOM_004504</name>
</gene>
<feature type="region of interest" description="Disordered" evidence="1">
    <location>
        <begin position="1"/>
        <end position="26"/>
    </location>
</feature>
<keyword evidence="2" id="KW-0472">Membrane</keyword>
<protein>
    <submittedName>
        <fullName evidence="3">Uncharacterized protein</fullName>
    </submittedName>
</protein>
<feature type="region of interest" description="Disordered" evidence="1">
    <location>
        <begin position="112"/>
        <end position="146"/>
    </location>
</feature>
<dbReference type="EMBL" id="LYCR01000031">
    <property type="protein sequence ID" value="OGM46517.1"/>
    <property type="molecule type" value="Genomic_DNA"/>
</dbReference>
<dbReference type="Proteomes" id="UP000179179">
    <property type="component" value="Unassembled WGS sequence"/>
</dbReference>
<name>A0A1F8A499_9EURO</name>
<dbReference type="RefSeq" id="XP_022390234.1">
    <property type="nucleotide sequence ID" value="XM_022531633.1"/>
</dbReference>
<dbReference type="GeneID" id="34447894"/>
<dbReference type="AlphaFoldDB" id="A0A1F8A499"/>